<comment type="caution">
    <text evidence="2">The sequence shown here is derived from an EMBL/GenBank/DDBJ whole genome shotgun (WGS) entry which is preliminary data.</text>
</comment>
<dbReference type="GO" id="GO:0016887">
    <property type="term" value="F:ATP hydrolysis activity"/>
    <property type="evidence" value="ECO:0007669"/>
    <property type="project" value="InterPro"/>
</dbReference>
<dbReference type="InterPro" id="IPR050764">
    <property type="entry name" value="CbbQ/NirQ/NorQ/GpvN"/>
</dbReference>
<accession>A0AAE3V844</accession>
<dbReference type="RefSeq" id="WP_106612024.1">
    <property type="nucleotide sequence ID" value="NZ_JAUSTO010000001.1"/>
</dbReference>
<dbReference type="SMART" id="SM00382">
    <property type="entry name" value="AAA"/>
    <property type="match status" value="1"/>
</dbReference>
<dbReference type="GO" id="GO:0005524">
    <property type="term" value="F:ATP binding"/>
    <property type="evidence" value="ECO:0007669"/>
    <property type="project" value="InterPro"/>
</dbReference>
<dbReference type="CDD" id="cd00009">
    <property type="entry name" value="AAA"/>
    <property type="match status" value="1"/>
</dbReference>
<evidence type="ECO:0000313" key="3">
    <source>
        <dbReference type="Proteomes" id="UP001241537"/>
    </source>
</evidence>
<dbReference type="PANTHER" id="PTHR42759:SF1">
    <property type="entry name" value="MAGNESIUM-CHELATASE SUBUNIT CHLD"/>
    <property type="match status" value="1"/>
</dbReference>
<dbReference type="InterPro" id="IPR003593">
    <property type="entry name" value="AAA+_ATPase"/>
</dbReference>
<dbReference type="InterPro" id="IPR011704">
    <property type="entry name" value="ATPase_dyneun-rel_AAA"/>
</dbReference>
<gene>
    <name evidence="2" type="ORF">J2S20_000233</name>
</gene>
<dbReference type="InterPro" id="IPR027417">
    <property type="entry name" value="P-loop_NTPase"/>
</dbReference>
<dbReference type="AlphaFoldDB" id="A0AAE3V844"/>
<dbReference type="Pfam" id="PF07728">
    <property type="entry name" value="AAA_5"/>
    <property type="match status" value="1"/>
</dbReference>
<organism evidence="2 3">
    <name type="scientific">Moryella indoligenes</name>
    <dbReference type="NCBI Taxonomy" id="371674"/>
    <lineage>
        <taxon>Bacteria</taxon>
        <taxon>Bacillati</taxon>
        <taxon>Bacillota</taxon>
        <taxon>Clostridia</taxon>
        <taxon>Lachnospirales</taxon>
        <taxon>Lachnospiraceae</taxon>
        <taxon>Moryella</taxon>
    </lineage>
</organism>
<dbReference type="SUPFAM" id="SSF52540">
    <property type="entry name" value="P-loop containing nucleoside triphosphate hydrolases"/>
    <property type="match status" value="1"/>
</dbReference>
<evidence type="ECO:0000259" key="1">
    <source>
        <dbReference type="SMART" id="SM00382"/>
    </source>
</evidence>
<dbReference type="EMBL" id="JAUSTO010000001">
    <property type="protein sequence ID" value="MDQ0151559.1"/>
    <property type="molecule type" value="Genomic_DNA"/>
</dbReference>
<dbReference type="Proteomes" id="UP001241537">
    <property type="component" value="Unassembled WGS sequence"/>
</dbReference>
<proteinExistence type="predicted"/>
<dbReference type="Gene3D" id="3.40.50.300">
    <property type="entry name" value="P-loop containing nucleotide triphosphate hydrolases"/>
    <property type="match status" value="1"/>
</dbReference>
<name>A0AAE3V844_9FIRM</name>
<reference evidence="2" key="1">
    <citation type="submission" date="2023-07" db="EMBL/GenBank/DDBJ databases">
        <title>Genomic Encyclopedia of Type Strains, Phase IV (KMG-IV): sequencing the most valuable type-strain genomes for metagenomic binning, comparative biology and taxonomic classification.</title>
        <authorList>
            <person name="Goeker M."/>
        </authorList>
    </citation>
    <scope>NUCLEOTIDE SEQUENCE</scope>
    <source>
        <strain evidence="2">DSM 19659</strain>
    </source>
</reference>
<feature type="domain" description="AAA+ ATPase" evidence="1">
    <location>
        <begin position="32"/>
        <end position="185"/>
    </location>
</feature>
<sequence length="519" mass="60388">MNIQEAKEEIIRTVRAYLAKDEDGSYLIPRERQRPVLLMGAPGIGKTAVMRQIAEELGISLVSYTITHHTRQSAIGLPVVSEKRYGGKRCSVTEYTMSEIVASVYEQIERSKIAEGILFLDEINCVSETLAPTMLQFLQYKRFGTHEVPAGYVIVTAGNPPEYNKSVRDFDIVTLDRVRRLDVREDFPVWKKYALRQGIHGAVLSYLEIKKDRFYSVRAAAGGTRFVTARGWEDLSDSLKVYERLGLSVEREFAASFLQDPEIAEDFSIYYELYRKYRTQYRIPELLRGERPENTGQLKEAPFDEKLSLIGLLVSALGQEFQRWALELSVQRELFEILKTVRDMLSRGELREGSNAERKAGSTAPELRGQCIYLKDWLEATLRAQRAQLKEREEAQLLGREEAQRERGLLLRLQELCGEMLRERRADYSFLKQRFAISEEERRAREQETDRHLTNVFRFLAETFGEQQELVLFLSELDAGYYSLRFVQETGNEAYYRYNRILLLKDRREELKEEVMRLL</sequence>
<protein>
    <recommendedName>
        <fullName evidence="1">AAA+ ATPase domain-containing protein</fullName>
    </recommendedName>
</protein>
<evidence type="ECO:0000313" key="2">
    <source>
        <dbReference type="EMBL" id="MDQ0151559.1"/>
    </source>
</evidence>
<keyword evidence="3" id="KW-1185">Reference proteome</keyword>
<dbReference type="PANTHER" id="PTHR42759">
    <property type="entry name" value="MOXR FAMILY PROTEIN"/>
    <property type="match status" value="1"/>
</dbReference>